<sequence>MGQAERADEAKAQHTSVAAPGIHAPQDKTDPAVAASLLVDVSVEALRMSSPFNAGYWLNAA</sequence>
<dbReference type="EMBL" id="RKQL01000004">
    <property type="protein sequence ID" value="RPE66891.1"/>
    <property type="molecule type" value="Genomic_DNA"/>
</dbReference>
<gene>
    <name evidence="2" type="ORF">EDC62_1965</name>
</gene>
<protein>
    <submittedName>
        <fullName evidence="2">Uncharacterized protein</fullName>
    </submittedName>
</protein>
<dbReference type="AlphaFoldDB" id="A0A3N4UHX2"/>
<organism evidence="2 3">
    <name type="scientific">Tibeticola sediminis</name>
    <dbReference type="NCBI Taxonomy" id="1917811"/>
    <lineage>
        <taxon>Bacteria</taxon>
        <taxon>Pseudomonadati</taxon>
        <taxon>Pseudomonadota</taxon>
        <taxon>Betaproteobacteria</taxon>
        <taxon>Burkholderiales</taxon>
        <taxon>Comamonadaceae</taxon>
        <taxon>Tibeticola</taxon>
    </lineage>
</organism>
<keyword evidence="3" id="KW-1185">Reference proteome</keyword>
<feature type="compositionally biased region" description="Basic and acidic residues" evidence="1">
    <location>
        <begin position="1"/>
        <end position="12"/>
    </location>
</feature>
<name>A0A3N4UHX2_9BURK</name>
<reference evidence="2 3" key="1">
    <citation type="submission" date="2018-11" db="EMBL/GenBank/DDBJ databases">
        <title>Genomic Encyclopedia of Type Strains, Phase IV (KMG-IV): sequencing the most valuable type-strain genomes for metagenomic binning, comparative biology and taxonomic classification.</title>
        <authorList>
            <person name="Goeker M."/>
        </authorList>
    </citation>
    <scope>NUCLEOTIDE SEQUENCE [LARGE SCALE GENOMIC DNA]</scope>
    <source>
        <strain evidence="2 3">DSM 101684</strain>
    </source>
</reference>
<accession>A0A3N4UHX2</accession>
<proteinExistence type="predicted"/>
<dbReference type="RefSeq" id="WP_124223131.1">
    <property type="nucleotide sequence ID" value="NZ_RKQL01000004.1"/>
</dbReference>
<evidence type="ECO:0000313" key="2">
    <source>
        <dbReference type="EMBL" id="RPE66891.1"/>
    </source>
</evidence>
<feature type="region of interest" description="Disordered" evidence="1">
    <location>
        <begin position="1"/>
        <end position="27"/>
    </location>
</feature>
<evidence type="ECO:0000313" key="3">
    <source>
        <dbReference type="Proteomes" id="UP000272193"/>
    </source>
</evidence>
<dbReference type="Proteomes" id="UP000272193">
    <property type="component" value="Unassembled WGS sequence"/>
</dbReference>
<dbReference type="OrthoDB" id="8858770at2"/>
<evidence type="ECO:0000256" key="1">
    <source>
        <dbReference type="SAM" id="MobiDB-lite"/>
    </source>
</evidence>
<comment type="caution">
    <text evidence="2">The sequence shown here is derived from an EMBL/GenBank/DDBJ whole genome shotgun (WGS) entry which is preliminary data.</text>
</comment>